<dbReference type="AlphaFoldDB" id="A0A1I8BLF0"/>
<comment type="similarity">
    <text evidence="2">Belongs to the Mediator complex subunit 22 family.</text>
</comment>
<sequence>MQNKQPNNNARKTQQQQQPNKTIVTKKLLVQEYKDRLKNSIKSLNENFDSILSLVKINDDSSHKANSTGRLSEYYAMREELLARASLMVKATDEVQMLTNDIREFLILRDFNFISSSIDQAESDFKKKQSEHIKSYSRKRVAINLVITDIDKELAENSLFRY</sequence>
<evidence type="ECO:0000256" key="3">
    <source>
        <dbReference type="ARBA" id="ARBA00019695"/>
    </source>
</evidence>
<proteinExistence type="inferred from homology"/>
<evidence type="ECO:0000256" key="6">
    <source>
        <dbReference type="ARBA" id="ARBA00023242"/>
    </source>
</evidence>
<dbReference type="InterPro" id="IPR009332">
    <property type="entry name" value="Med22"/>
</dbReference>
<dbReference type="GO" id="GO:0003712">
    <property type="term" value="F:transcription coregulator activity"/>
    <property type="evidence" value="ECO:0007669"/>
    <property type="project" value="InterPro"/>
</dbReference>
<dbReference type="PANTHER" id="PTHR12434:SF6">
    <property type="entry name" value="MEDIATOR OF RNA POLYMERASE II TRANSCRIPTION SUBUNIT 22"/>
    <property type="match status" value="1"/>
</dbReference>
<dbReference type="OMA" id="ILRYDAM"/>
<dbReference type="Proteomes" id="UP000095281">
    <property type="component" value="Unplaced"/>
</dbReference>
<feature type="region of interest" description="Disordered" evidence="9">
    <location>
        <begin position="1"/>
        <end position="23"/>
    </location>
</feature>
<name>A0A1I8BLF0_MELHA</name>
<evidence type="ECO:0000256" key="5">
    <source>
        <dbReference type="ARBA" id="ARBA00023163"/>
    </source>
</evidence>
<evidence type="ECO:0000256" key="2">
    <source>
        <dbReference type="ARBA" id="ARBA00005942"/>
    </source>
</evidence>
<keyword evidence="5" id="KW-0804">Transcription</keyword>
<reference evidence="11" key="1">
    <citation type="submission" date="2016-11" db="UniProtKB">
        <authorList>
            <consortium name="WormBaseParasite"/>
        </authorList>
    </citation>
    <scope>IDENTIFICATION</scope>
</reference>
<dbReference type="GO" id="GO:0016592">
    <property type="term" value="C:mediator complex"/>
    <property type="evidence" value="ECO:0007669"/>
    <property type="project" value="InterPro"/>
</dbReference>
<evidence type="ECO:0000256" key="1">
    <source>
        <dbReference type="ARBA" id="ARBA00004123"/>
    </source>
</evidence>
<dbReference type="Pfam" id="PF06179">
    <property type="entry name" value="Med22"/>
    <property type="match status" value="1"/>
</dbReference>
<keyword evidence="6" id="KW-0539">Nucleus</keyword>
<dbReference type="WBParaSite" id="MhA1_Contig2834.frz3.gene5">
    <property type="protein sequence ID" value="MhA1_Contig2834.frz3.gene5"/>
    <property type="gene ID" value="MhA1_Contig2834.frz3.gene5"/>
</dbReference>
<dbReference type="PANTHER" id="PTHR12434">
    <property type="entry name" value="MEDIATOR OF RNA POLYMERASE II TRANSCRIPTION SUBUNIT 22"/>
    <property type="match status" value="1"/>
</dbReference>
<dbReference type="GO" id="GO:0006357">
    <property type="term" value="P:regulation of transcription by RNA polymerase II"/>
    <property type="evidence" value="ECO:0007669"/>
    <property type="project" value="InterPro"/>
</dbReference>
<evidence type="ECO:0000256" key="7">
    <source>
        <dbReference type="ARBA" id="ARBA00025687"/>
    </source>
</evidence>
<evidence type="ECO:0000256" key="9">
    <source>
        <dbReference type="SAM" id="MobiDB-lite"/>
    </source>
</evidence>
<comment type="subcellular location">
    <subcellularLocation>
        <location evidence="1">Nucleus</location>
    </subcellularLocation>
</comment>
<evidence type="ECO:0000313" key="10">
    <source>
        <dbReference type="Proteomes" id="UP000095281"/>
    </source>
</evidence>
<evidence type="ECO:0000256" key="4">
    <source>
        <dbReference type="ARBA" id="ARBA00023015"/>
    </source>
</evidence>
<protein>
    <recommendedName>
        <fullName evidence="3">Mediator of RNA polymerase II transcription subunit 22</fullName>
    </recommendedName>
    <alternativeName>
        <fullName evidence="8">Mediator complex subunit 22</fullName>
    </alternativeName>
</protein>
<accession>A0A1I8BLF0</accession>
<organism evidence="10 11">
    <name type="scientific">Meloidogyne hapla</name>
    <name type="common">Root-knot nematode worm</name>
    <dbReference type="NCBI Taxonomy" id="6305"/>
    <lineage>
        <taxon>Eukaryota</taxon>
        <taxon>Metazoa</taxon>
        <taxon>Ecdysozoa</taxon>
        <taxon>Nematoda</taxon>
        <taxon>Chromadorea</taxon>
        <taxon>Rhabditida</taxon>
        <taxon>Tylenchina</taxon>
        <taxon>Tylenchomorpha</taxon>
        <taxon>Tylenchoidea</taxon>
        <taxon>Meloidogynidae</taxon>
        <taxon>Meloidogyninae</taxon>
        <taxon>Meloidogyne</taxon>
    </lineage>
</organism>
<comment type="function">
    <text evidence="7">Component of the Mediator complex, a coactivator involved in the regulated transcription of nearly all RNA polymerase II-dependent genes. Mediator functions as a bridge to convey information from gene-specific regulatory proteins to the basal RNA polymerase II transcription machinery. Mediator is recruited to promoters by direct interactions with regulatory proteins and serves as a scaffold for the assembly of a functional preinitiation complex with RNA polymerase II and the general transcription factors.</text>
</comment>
<evidence type="ECO:0000313" key="11">
    <source>
        <dbReference type="WBParaSite" id="MhA1_Contig2834.frz3.gene5"/>
    </source>
</evidence>
<evidence type="ECO:0000256" key="8">
    <source>
        <dbReference type="ARBA" id="ARBA00031962"/>
    </source>
</evidence>
<keyword evidence="10" id="KW-1185">Reference proteome</keyword>
<keyword evidence="4" id="KW-0805">Transcription regulation</keyword>